<dbReference type="PANTHER" id="PTHR46333:SF2">
    <property type="entry name" value="CYTOKINESIS PROTEIN 3"/>
    <property type="match status" value="1"/>
</dbReference>
<dbReference type="SUPFAM" id="SSF54001">
    <property type="entry name" value="Cysteine proteinases"/>
    <property type="match status" value="1"/>
</dbReference>
<dbReference type="EMBL" id="VLKH01000010">
    <property type="protein sequence ID" value="TWH78138.1"/>
    <property type="molecule type" value="Genomic_DNA"/>
</dbReference>
<evidence type="ECO:0000313" key="4">
    <source>
        <dbReference type="Proteomes" id="UP000315343"/>
    </source>
</evidence>
<dbReference type="SUPFAM" id="SSF55383">
    <property type="entry name" value="Copper amine oxidase, domain N"/>
    <property type="match status" value="1"/>
</dbReference>
<dbReference type="InterPro" id="IPR038765">
    <property type="entry name" value="Papain-like_cys_pep_sf"/>
</dbReference>
<sequence>MKRTILKTTVSSLLIFIAAFSLEAYGVVYEADTYEKLENVLFEQMSRYNQDIEIKYTGKIDNIEETIQDAVDKDIYVNSNIKSASWTITEYPHSKTANINVEINYIITGSKRLEADKKIDVILSEIIDPSMNDHEKVKSVHDYIVQNGMYDSTFQYYSDYDLLMEGKSVCNGYALLAYNMIGKLGIPVKLVSGTGHGEPHIWNMVKLGEYWFHMDTTWDDPLPDNGAVSYSYYMLTDNEILKDHTIDETLVLPQSSKRYFDYLTELGYDKLLAETGLDIYMDENTAKDENELRTILERKIKYHPLKISVRVSKTLSQESLNAAMSNLFRNDFISEIGYGQLNSDSTCECNVLNLYLKYKETPDRIAFDFSDKVYNTATKVNFNVYAIYGNRKINITDNVLIYPYDKEGISISNGTLSFKDSGSYNIDFEFQGIKETASISALSSSAFEYITDKKTENPVNVKIYNQYIDFSSISQWPFIENGRTMVPLRAVFEVMNCKVSWDTATSTAVVEKDGTKILIPANSNTAYINGTAKALDVPAKLVNNRIMVPLRFISEAIDKTVIWDNAERTVLIY</sequence>
<feature type="signal peptide" evidence="1">
    <location>
        <begin position="1"/>
        <end position="26"/>
    </location>
</feature>
<dbReference type="Pfam" id="PF07833">
    <property type="entry name" value="Cu_amine_oxidN1"/>
    <property type="match status" value="1"/>
</dbReference>
<comment type="caution">
    <text evidence="3">The sequence shown here is derived from an EMBL/GenBank/DDBJ whole genome shotgun (WGS) entry which is preliminary data.</text>
</comment>
<feature type="domain" description="Transglutaminase-like" evidence="2">
    <location>
        <begin position="162"/>
        <end position="218"/>
    </location>
</feature>
<feature type="chain" id="PRO_5038690366" evidence="1">
    <location>
        <begin position="27"/>
        <end position="573"/>
    </location>
</feature>
<dbReference type="RefSeq" id="WP_145085394.1">
    <property type="nucleotide sequence ID" value="NZ_VLKH01000010.1"/>
</dbReference>
<organism evidence="3 4">
    <name type="scientific">Sedimentibacter saalensis</name>
    <dbReference type="NCBI Taxonomy" id="130788"/>
    <lineage>
        <taxon>Bacteria</taxon>
        <taxon>Bacillati</taxon>
        <taxon>Bacillota</taxon>
        <taxon>Tissierellia</taxon>
        <taxon>Sedimentibacter</taxon>
    </lineage>
</organism>
<keyword evidence="1" id="KW-0732">Signal</keyword>
<dbReference type="PANTHER" id="PTHR46333">
    <property type="entry name" value="CYTOKINESIS PROTEIN 3"/>
    <property type="match status" value="1"/>
</dbReference>
<dbReference type="InterPro" id="IPR002931">
    <property type="entry name" value="Transglutaminase-like"/>
</dbReference>
<dbReference type="Gene3D" id="3.10.620.30">
    <property type="match status" value="1"/>
</dbReference>
<evidence type="ECO:0000259" key="2">
    <source>
        <dbReference type="SMART" id="SM00460"/>
    </source>
</evidence>
<dbReference type="InterPro" id="IPR012854">
    <property type="entry name" value="Cu_amine_oxidase-like_N"/>
</dbReference>
<dbReference type="Pfam" id="PF01841">
    <property type="entry name" value="Transglut_core"/>
    <property type="match status" value="1"/>
</dbReference>
<evidence type="ECO:0000313" key="3">
    <source>
        <dbReference type="EMBL" id="TWH78138.1"/>
    </source>
</evidence>
<name>A0A562J4N2_9FIRM</name>
<protein>
    <submittedName>
        <fullName evidence="3">Transglutaminase superfamily protein</fullName>
    </submittedName>
</protein>
<dbReference type="InterPro" id="IPR052557">
    <property type="entry name" value="CAP/Cytokinesis_protein"/>
</dbReference>
<dbReference type="AlphaFoldDB" id="A0A562J4N2"/>
<proteinExistence type="predicted"/>
<dbReference type="GO" id="GO:0005737">
    <property type="term" value="C:cytoplasm"/>
    <property type="evidence" value="ECO:0007669"/>
    <property type="project" value="TreeGrafter"/>
</dbReference>
<evidence type="ECO:0000256" key="1">
    <source>
        <dbReference type="SAM" id="SignalP"/>
    </source>
</evidence>
<gene>
    <name evidence="3" type="ORF">LY60_02978</name>
</gene>
<dbReference type="Gene3D" id="3.30.457.10">
    <property type="entry name" value="Copper amine oxidase-like, N-terminal domain"/>
    <property type="match status" value="1"/>
</dbReference>
<dbReference type="SMART" id="SM00460">
    <property type="entry name" value="TGc"/>
    <property type="match status" value="1"/>
</dbReference>
<keyword evidence="4" id="KW-1185">Reference proteome</keyword>
<dbReference type="InterPro" id="IPR036582">
    <property type="entry name" value="Mao_N_sf"/>
</dbReference>
<reference evidence="3 4" key="1">
    <citation type="submission" date="2019-07" db="EMBL/GenBank/DDBJ databases">
        <title>Genomic Encyclopedia of Type Strains, Phase I: the one thousand microbial genomes (KMG-I) project.</title>
        <authorList>
            <person name="Kyrpides N."/>
        </authorList>
    </citation>
    <scope>NUCLEOTIDE SEQUENCE [LARGE SCALE GENOMIC DNA]</scope>
    <source>
        <strain evidence="3 4">DSM 13558</strain>
    </source>
</reference>
<accession>A0A562J4N2</accession>
<dbReference type="OrthoDB" id="1817605at2"/>
<dbReference type="Proteomes" id="UP000315343">
    <property type="component" value="Unassembled WGS sequence"/>
</dbReference>